<dbReference type="InterPro" id="IPR050832">
    <property type="entry name" value="Bact_Acetyltransf"/>
</dbReference>
<evidence type="ECO:0000313" key="4">
    <source>
        <dbReference type="EMBL" id="WDH82332.1"/>
    </source>
</evidence>
<proteinExistence type="predicted"/>
<evidence type="ECO:0000259" key="3">
    <source>
        <dbReference type="PROSITE" id="PS51186"/>
    </source>
</evidence>
<evidence type="ECO:0000313" key="7">
    <source>
        <dbReference type="Proteomes" id="UP001221519"/>
    </source>
</evidence>
<dbReference type="InterPro" id="IPR016181">
    <property type="entry name" value="Acyl_CoA_acyltransferase"/>
</dbReference>
<dbReference type="CDD" id="cd04301">
    <property type="entry name" value="NAT_SF"/>
    <property type="match status" value="1"/>
</dbReference>
<keyword evidence="2" id="KW-0012">Acyltransferase</keyword>
<dbReference type="Gene3D" id="3.40.630.30">
    <property type="match status" value="1"/>
</dbReference>
<dbReference type="SUPFAM" id="SSF55729">
    <property type="entry name" value="Acyl-CoA N-acyltransferases (Nat)"/>
    <property type="match status" value="1"/>
</dbReference>
<dbReference type="GO" id="GO:0016747">
    <property type="term" value="F:acyltransferase activity, transferring groups other than amino-acyl groups"/>
    <property type="evidence" value="ECO:0007669"/>
    <property type="project" value="InterPro"/>
</dbReference>
<gene>
    <name evidence="4" type="ORF">PUW23_23270</name>
    <name evidence="5" type="ORF">PUW25_23115</name>
</gene>
<organism evidence="4 6">
    <name type="scientific">Paenibacillus urinalis</name>
    <dbReference type="NCBI Taxonomy" id="521520"/>
    <lineage>
        <taxon>Bacteria</taxon>
        <taxon>Bacillati</taxon>
        <taxon>Bacillota</taxon>
        <taxon>Bacilli</taxon>
        <taxon>Bacillales</taxon>
        <taxon>Paenibacillaceae</taxon>
        <taxon>Paenibacillus</taxon>
    </lineage>
</organism>
<dbReference type="Proteomes" id="UP001220962">
    <property type="component" value="Chromosome"/>
</dbReference>
<keyword evidence="7" id="KW-1185">Reference proteome</keyword>
<evidence type="ECO:0000256" key="1">
    <source>
        <dbReference type="ARBA" id="ARBA00022679"/>
    </source>
</evidence>
<evidence type="ECO:0000313" key="6">
    <source>
        <dbReference type="Proteomes" id="UP001220962"/>
    </source>
</evidence>
<dbReference type="EMBL" id="CP118108">
    <property type="protein sequence ID" value="WDI02051.1"/>
    <property type="molecule type" value="Genomic_DNA"/>
</dbReference>
<dbReference type="AlphaFoldDB" id="A0AAX3MYD7"/>
<keyword evidence="1" id="KW-0808">Transferase</keyword>
<reference evidence="4 7" key="1">
    <citation type="submission" date="2023-02" db="EMBL/GenBank/DDBJ databases">
        <title>Pathogen: clinical or host-associated sample.</title>
        <authorList>
            <person name="Hergert J."/>
            <person name="Casey R."/>
            <person name="Wagner J."/>
            <person name="Young E.L."/>
            <person name="Oakeson K.F."/>
        </authorList>
    </citation>
    <scope>NUCLEOTIDE SEQUENCE</scope>
    <source>
        <strain evidence="5 7">2022CK-00829</strain>
        <strain evidence="4">2022CK-00830</strain>
    </source>
</reference>
<feature type="domain" description="N-acetyltransferase" evidence="3">
    <location>
        <begin position="8"/>
        <end position="165"/>
    </location>
</feature>
<accession>A0AAX3MYD7</accession>
<evidence type="ECO:0000256" key="2">
    <source>
        <dbReference type="ARBA" id="ARBA00023315"/>
    </source>
</evidence>
<dbReference type="PANTHER" id="PTHR43877">
    <property type="entry name" value="AMINOALKYLPHOSPHONATE N-ACETYLTRANSFERASE-RELATED-RELATED"/>
    <property type="match status" value="1"/>
</dbReference>
<dbReference type="EMBL" id="CP118101">
    <property type="protein sequence ID" value="WDH82332.1"/>
    <property type="molecule type" value="Genomic_DNA"/>
</dbReference>
<dbReference type="Proteomes" id="UP001221519">
    <property type="component" value="Chromosome"/>
</dbReference>
<name>A0AAX3MYD7_9BACL</name>
<dbReference type="PROSITE" id="PS51186">
    <property type="entry name" value="GNAT"/>
    <property type="match status" value="1"/>
</dbReference>
<dbReference type="InterPro" id="IPR000182">
    <property type="entry name" value="GNAT_dom"/>
</dbReference>
<protein>
    <submittedName>
        <fullName evidence="4">GNAT family N-acetyltransferase</fullName>
    </submittedName>
</protein>
<evidence type="ECO:0000313" key="5">
    <source>
        <dbReference type="EMBL" id="WDI02051.1"/>
    </source>
</evidence>
<dbReference type="RefSeq" id="WP_274337621.1">
    <property type="nucleotide sequence ID" value="NZ_CP118101.1"/>
</dbReference>
<sequence length="165" mass="18868">MIIIQEAIEVRLSHLRDARQLMDLDALVWDEHTAPGPVQWTSREQYLNACPPGSQIIAVMDTRVVGYVGFRAPTGLRSNAHVLEIHIAVHPAYQKQGIGSMLMDSVKELAREQQVRKLRLRVLSHNRRALAFYQKCGFIEEGRLLNEFCIGGKYVDDILMRFLLK</sequence>
<dbReference type="Pfam" id="PF00583">
    <property type="entry name" value="Acetyltransf_1"/>
    <property type="match status" value="1"/>
</dbReference>